<evidence type="ECO:0000256" key="9">
    <source>
        <dbReference type="ARBA" id="ARBA00034078"/>
    </source>
</evidence>
<feature type="compositionally biased region" description="Gly residues" evidence="10">
    <location>
        <begin position="56"/>
        <end position="65"/>
    </location>
</feature>
<dbReference type="CDD" id="cd03467">
    <property type="entry name" value="Rieske"/>
    <property type="match status" value="1"/>
</dbReference>
<evidence type="ECO:0000256" key="10">
    <source>
        <dbReference type="SAM" id="MobiDB-lite"/>
    </source>
</evidence>
<evidence type="ECO:0000256" key="6">
    <source>
        <dbReference type="ARBA" id="ARBA00023014"/>
    </source>
</evidence>
<name>A0A3N0GP17_9ACTN</name>
<dbReference type="InterPro" id="IPR014349">
    <property type="entry name" value="Rieske_Fe-S_prot"/>
</dbReference>
<evidence type="ECO:0000256" key="5">
    <source>
        <dbReference type="ARBA" id="ARBA00023004"/>
    </source>
</evidence>
<keyword evidence="7" id="KW-1015">Disulfide bond</keyword>
<dbReference type="InterPro" id="IPR019546">
    <property type="entry name" value="TAT_signal_bac_arc"/>
</dbReference>
<evidence type="ECO:0000256" key="4">
    <source>
        <dbReference type="ARBA" id="ARBA00022723"/>
    </source>
</evidence>
<evidence type="ECO:0000256" key="7">
    <source>
        <dbReference type="ARBA" id="ARBA00023157"/>
    </source>
</evidence>
<dbReference type="GO" id="GO:0046872">
    <property type="term" value="F:metal ion binding"/>
    <property type="evidence" value="ECO:0007669"/>
    <property type="project" value="UniProtKB-KW"/>
</dbReference>
<dbReference type="InterPro" id="IPR017941">
    <property type="entry name" value="Rieske_2Fe-2S"/>
</dbReference>
<keyword evidence="5" id="KW-0408">Iron</keyword>
<dbReference type="GO" id="GO:0051537">
    <property type="term" value="F:2 iron, 2 sulfur cluster binding"/>
    <property type="evidence" value="ECO:0007669"/>
    <property type="project" value="UniProtKB-KW"/>
</dbReference>
<dbReference type="EMBL" id="RJSF01000040">
    <property type="protein sequence ID" value="RNM14225.1"/>
    <property type="molecule type" value="Genomic_DNA"/>
</dbReference>
<dbReference type="AlphaFoldDB" id="A0A3N0GP17"/>
<sequence>MLLVTEAEASRRNLLTGLAAAGVALPLVAACGSSGSDSTGTVPSTGTSPTAAGTPASGGGGGGGIKTSEIPVGGGKIFPAQNIVVTQPTAGQFKAFSAICTHQGCPVNRVAGGTIDCPCHGSQFSIVDGSVKGGLAQRPLPEKTVKVTGDTLTVT</sequence>
<dbReference type="PANTHER" id="PTHR10134">
    <property type="entry name" value="CYTOCHROME B-C1 COMPLEX SUBUNIT RIESKE, MITOCHONDRIAL"/>
    <property type="match status" value="1"/>
</dbReference>
<dbReference type="SUPFAM" id="SSF50022">
    <property type="entry name" value="ISP domain"/>
    <property type="match status" value="1"/>
</dbReference>
<dbReference type="InterPro" id="IPR036922">
    <property type="entry name" value="Rieske_2Fe-2S_sf"/>
</dbReference>
<feature type="domain" description="Rieske" evidence="11">
    <location>
        <begin position="62"/>
        <end position="154"/>
    </location>
</feature>
<reference evidence="12 13" key="1">
    <citation type="submission" date="2018-11" db="EMBL/GenBank/DDBJ databases">
        <authorList>
            <person name="Li F."/>
        </authorList>
    </citation>
    <scope>NUCLEOTIDE SEQUENCE [LARGE SCALE GENOMIC DNA]</scope>
    <source>
        <strain evidence="12 13">Gsoil 818</strain>
    </source>
</reference>
<comment type="caution">
    <text evidence="12">The sequence shown here is derived from an EMBL/GenBank/DDBJ whole genome shotgun (WGS) entry which is preliminary data.</text>
</comment>
<comment type="cofactor">
    <cofactor evidence="9">
        <name>[2Fe-2S] cluster</name>
        <dbReference type="ChEBI" id="CHEBI:190135"/>
    </cofactor>
</comment>
<evidence type="ECO:0000313" key="13">
    <source>
        <dbReference type="Proteomes" id="UP000279994"/>
    </source>
</evidence>
<dbReference type="PROSITE" id="PS51296">
    <property type="entry name" value="RIESKE"/>
    <property type="match status" value="1"/>
</dbReference>
<evidence type="ECO:0000256" key="3">
    <source>
        <dbReference type="ARBA" id="ARBA00022714"/>
    </source>
</evidence>
<dbReference type="FunFam" id="2.102.10.10:FF:000016">
    <property type="entry name" value="Nitrite reductase/ring-hydroxylating ferredoxin subunit"/>
    <property type="match status" value="1"/>
</dbReference>
<keyword evidence="3" id="KW-0001">2Fe-2S</keyword>
<feature type="region of interest" description="Disordered" evidence="10">
    <location>
        <begin position="36"/>
        <end position="70"/>
    </location>
</feature>
<keyword evidence="4" id="KW-0479">Metal-binding</keyword>
<organism evidence="12 13">
    <name type="scientific">Nocardioides pocheonensis</name>
    <dbReference type="NCBI Taxonomy" id="661485"/>
    <lineage>
        <taxon>Bacteria</taxon>
        <taxon>Bacillati</taxon>
        <taxon>Actinomycetota</taxon>
        <taxon>Actinomycetes</taxon>
        <taxon>Propionibacteriales</taxon>
        <taxon>Nocardioidaceae</taxon>
        <taxon>Nocardioides</taxon>
    </lineage>
</organism>
<dbReference type="GO" id="GO:0016020">
    <property type="term" value="C:membrane"/>
    <property type="evidence" value="ECO:0007669"/>
    <property type="project" value="InterPro"/>
</dbReference>
<dbReference type="PRINTS" id="PR00162">
    <property type="entry name" value="RIESKE"/>
</dbReference>
<evidence type="ECO:0000256" key="8">
    <source>
        <dbReference type="ARBA" id="ARBA00029586"/>
    </source>
</evidence>
<dbReference type="OrthoDB" id="25106at2"/>
<keyword evidence="6" id="KW-0411">Iron-sulfur</keyword>
<dbReference type="NCBIfam" id="TIGR01409">
    <property type="entry name" value="TAT_signal_seq"/>
    <property type="match status" value="1"/>
</dbReference>
<keyword evidence="13" id="KW-1185">Reference proteome</keyword>
<comment type="function">
    <text evidence="1">Iron-sulfur subunit of the cytochrome bc1 complex, an essential component of the respiratory electron transport chain required for ATP synthesis. The bc1 complex catalyzes the oxidation of menaquinol and the reduction of cytochrome c in the respiratory chain. The bc1 complex operates through a Q-cycle mechanism that couples electron transfer to generation of the proton gradient that drives ATP synthesis.</text>
</comment>
<dbReference type="InterPro" id="IPR005805">
    <property type="entry name" value="Rieske_Fe-S_prot_C"/>
</dbReference>
<dbReference type="Gene3D" id="2.102.10.10">
    <property type="entry name" value="Rieske [2Fe-2S] iron-sulphur domain"/>
    <property type="match status" value="1"/>
</dbReference>
<evidence type="ECO:0000313" key="12">
    <source>
        <dbReference type="EMBL" id="RNM14225.1"/>
    </source>
</evidence>
<dbReference type="Pfam" id="PF00355">
    <property type="entry name" value="Rieske"/>
    <property type="match status" value="1"/>
</dbReference>
<evidence type="ECO:0000259" key="11">
    <source>
        <dbReference type="PROSITE" id="PS51296"/>
    </source>
</evidence>
<evidence type="ECO:0000256" key="2">
    <source>
        <dbReference type="ARBA" id="ARBA00015816"/>
    </source>
</evidence>
<gene>
    <name evidence="12" type="ORF">EFL26_14995</name>
</gene>
<dbReference type="GO" id="GO:0016705">
    <property type="term" value="F:oxidoreductase activity, acting on paired donors, with incorporation or reduction of molecular oxygen"/>
    <property type="evidence" value="ECO:0007669"/>
    <property type="project" value="UniProtKB-ARBA"/>
</dbReference>
<proteinExistence type="predicted"/>
<protein>
    <recommendedName>
        <fullName evidence="2">Cytochrome bc1 complex Rieske iron-sulfur subunit</fullName>
    </recommendedName>
    <alternativeName>
        <fullName evidence="8">Cytochrome bc1 reductase complex subunit QcrA</fullName>
    </alternativeName>
</protein>
<dbReference type="Proteomes" id="UP000279994">
    <property type="component" value="Unassembled WGS sequence"/>
</dbReference>
<accession>A0A3N0GP17</accession>
<evidence type="ECO:0000256" key="1">
    <source>
        <dbReference type="ARBA" id="ARBA00002494"/>
    </source>
</evidence>
<feature type="compositionally biased region" description="Low complexity" evidence="10">
    <location>
        <begin position="36"/>
        <end position="55"/>
    </location>
</feature>
<dbReference type="GO" id="GO:0004497">
    <property type="term" value="F:monooxygenase activity"/>
    <property type="evidence" value="ECO:0007669"/>
    <property type="project" value="UniProtKB-ARBA"/>
</dbReference>